<evidence type="ECO:0000313" key="1">
    <source>
        <dbReference type="EMBL" id="WDE96518.1"/>
    </source>
</evidence>
<dbReference type="RefSeq" id="WP_274150583.1">
    <property type="nucleotide sequence ID" value="NZ_CP117811.1"/>
</dbReference>
<dbReference type="EMBL" id="CP117811">
    <property type="protein sequence ID" value="WDE96518.1"/>
    <property type="molecule type" value="Genomic_DNA"/>
</dbReference>
<reference evidence="1 2" key="1">
    <citation type="submission" date="2023-02" db="EMBL/GenBank/DDBJ databases">
        <title>Genome sequence of Lentisphaera profundi SAORIC-696.</title>
        <authorList>
            <person name="Kim e."/>
            <person name="Cho J.-C."/>
            <person name="Choi A."/>
            <person name="Kang I."/>
        </authorList>
    </citation>
    <scope>NUCLEOTIDE SEQUENCE [LARGE SCALE GENOMIC DNA]</scope>
    <source>
        <strain evidence="1 2">SAORIC-696</strain>
    </source>
</reference>
<dbReference type="Proteomes" id="UP001214250">
    <property type="component" value="Chromosome 1"/>
</dbReference>
<gene>
    <name evidence="1" type="ORF">PQO03_00875</name>
</gene>
<accession>A0ABY7VTC4</accession>
<sequence length="190" mass="22097">MDERIVFFYYFMTRKPEDRKKACVIYKNWRQLGDKFFYDISNDRRQEIDKLISVIIIDFEGDIEVDDSLVQAYQGALALEAASATNTTNSRIHFGATNRLFRPGGKLSWDFKMIPPGKYKVEVITTGYKRMAWHEKSAPRDMYNTFKVSEIGEVTITQSGNYTLDLRPLKVINKKRAGLNIRQVRLIPVN</sequence>
<evidence type="ECO:0008006" key="3">
    <source>
        <dbReference type="Google" id="ProtNLM"/>
    </source>
</evidence>
<organism evidence="1 2">
    <name type="scientific">Lentisphaera profundi</name>
    <dbReference type="NCBI Taxonomy" id="1658616"/>
    <lineage>
        <taxon>Bacteria</taxon>
        <taxon>Pseudomonadati</taxon>
        <taxon>Lentisphaerota</taxon>
        <taxon>Lentisphaeria</taxon>
        <taxon>Lentisphaerales</taxon>
        <taxon>Lentisphaeraceae</taxon>
        <taxon>Lentisphaera</taxon>
    </lineage>
</organism>
<protein>
    <recommendedName>
        <fullName evidence="3">Carboxypeptidase regulatory-like domain-containing protein</fullName>
    </recommendedName>
</protein>
<keyword evidence="2" id="KW-1185">Reference proteome</keyword>
<proteinExistence type="predicted"/>
<evidence type="ECO:0000313" key="2">
    <source>
        <dbReference type="Proteomes" id="UP001214250"/>
    </source>
</evidence>
<name>A0ABY7VTC4_9BACT</name>